<dbReference type="InterPro" id="IPR054252">
    <property type="entry name" value="Pam3_gp18"/>
</dbReference>
<sequence length="97" mass="11129">MKVKFSFNTYYSETRVSVTLDSVGYDIELIWLDVEELWIASVYQNGRAVTEGRVVVVDMDLFGNIPNVGKLTFEGEKPNRNNIGVDCFLFYYEVSNV</sequence>
<protein>
    <recommendedName>
        <fullName evidence="1">Cyanophage baseplate Pam3 plug gp18 domain-containing protein</fullName>
    </recommendedName>
</protein>
<reference evidence="2" key="1">
    <citation type="journal article" date="2015" name="MBio">
        <title>Eco-Evolutionary Dynamics of Episomes among Ecologically Cohesive Bacterial Populations.</title>
        <authorList>
            <person name="Xue H."/>
            <person name="Cordero O.X."/>
            <person name="Camas F.M."/>
            <person name="Trimble W."/>
            <person name="Meyer F."/>
            <person name="Guglielmini J."/>
            <person name="Rocha E.P."/>
            <person name="Polz M.F."/>
        </authorList>
    </citation>
    <scope>NUCLEOTIDE SEQUENCE</scope>
    <source>
        <strain evidence="2">FF_482</strain>
    </source>
</reference>
<dbReference type="EMBL" id="KP795504">
    <property type="protein sequence ID" value="AKN36658.1"/>
    <property type="molecule type" value="Genomic_DNA"/>
</dbReference>
<evidence type="ECO:0000313" key="2">
    <source>
        <dbReference type="EMBL" id="AKN36658.1"/>
    </source>
</evidence>
<accession>A0A0H3ZKQ5</accession>
<proteinExistence type="predicted"/>
<name>A0A0H3ZKQ5_9VIBR</name>
<dbReference type="AlphaFoldDB" id="A0A0H3ZKQ5"/>
<organism evidence="2">
    <name type="scientific">Vibrio sp. FF_482</name>
    <dbReference type="NCBI Taxonomy" id="1652836"/>
    <lineage>
        <taxon>Bacteria</taxon>
        <taxon>Pseudomonadati</taxon>
        <taxon>Pseudomonadota</taxon>
        <taxon>Gammaproteobacteria</taxon>
        <taxon>Vibrionales</taxon>
        <taxon>Vibrionaceae</taxon>
        <taxon>Vibrio</taxon>
    </lineage>
</organism>
<dbReference type="Pfam" id="PF22479">
    <property type="entry name" value="Pam3_gp18"/>
    <property type="match status" value="1"/>
</dbReference>
<feature type="domain" description="Cyanophage baseplate Pam3 plug gp18" evidence="1">
    <location>
        <begin position="13"/>
        <end position="92"/>
    </location>
</feature>
<evidence type="ECO:0000259" key="1">
    <source>
        <dbReference type="Pfam" id="PF22479"/>
    </source>
</evidence>